<evidence type="ECO:0000313" key="3">
    <source>
        <dbReference type="Proteomes" id="UP001430953"/>
    </source>
</evidence>
<gene>
    <name evidence="2" type="ORF">PUN28_013540</name>
</gene>
<dbReference type="Pfam" id="PF20500">
    <property type="entry name" value="DNA-PKcs_N"/>
    <property type="match status" value="1"/>
</dbReference>
<evidence type="ECO:0000259" key="1">
    <source>
        <dbReference type="Pfam" id="PF20500"/>
    </source>
</evidence>
<dbReference type="AlphaFoldDB" id="A0AAW2F7M3"/>
<proteinExistence type="predicted"/>
<comment type="caution">
    <text evidence="2">The sequence shown here is derived from an EMBL/GenBank/DDBJ whole genome shotgun (WGS) entry which is preliminary data.</text>
</comment>
<name>A0AAW2F7M3_9HYME</name>
<sequence length="164" mass="19003">MDSLQAVVKELKSAISRNDYRILKIIFDDDEVLKNASFEECEFSVCSIFDETNGLLTFLNDELSKNRNRITTSSDDALKAAFKFLKLFIEKCYTTSNFVRYICQIKNVCQKALIVTCHNFIKKNAYEAFIKLIKLLKNQNLELDKTINAFITHFHIVNEKGKNI</sequence>
<feature type="domain" description="DNA-PKcs N-terminal" evidence="1">
    <location>
        <begin position="45"/>
        <end position="155"/>
    </location>
</feature>
<dbReference type="InterPro" id="IPR046804">
    <property type="entry name" value="DNA-PKcs_N"/>
</dbReference>
<accession>A0AAW2F7M3</accession>
<reference evidence="2 3" key="1">
    <citation type="submission" date="2023-03" db="EMBL/GenBank/DDBJ databases">
        <title>High recombination rates correlate with genetic variation in Cardiocondyla obscurior ants.</title>
        <authorList>
            <person name="Errbii M."/>
        </authorList>
    </citation>
    <scope>NUCLEOTIDE SEQUENCE [LARGE SCALE GENOMIC DNA]</scope>
    <source>
        <strain evidence="2">Alpha-2009</strain>
        <tissue evidence="2">Whole body</tissue>
    </source>
</reference>
<organism evidence="2 3">
    <name type="scientific">Cardiocondyla obscurior</name>
    <dbReference type="NCBI Taxonomy" id="286306"/>
    <lineage>
        <taxon>Eukaryota</taxon>
        <taxon>Metazoa</taxon>
        <taxon>Ecdysozoa</taxon>
        <taxon>Arthropoda</taxon>
        <taxon>Hexapoda</taxon>
        <taxon>Insecta</taxon>
        <taxon>Pterygota</taxon>
        <taxon>Neoptera</taxon>
        <taxon>Endopterygota</taxon>
        <taxon>Hymenoptera</taxon>
        <taxon>Apocrita</taxon>
        <taxon>Aculeata</taxon>
        <taxon>Formicoidea</taxon>
        <taxon>Formicidae</taxon>
        <taxon>Myrmicinae</taxon>
        <taxon>Cardiocondyla</taxon>
    </lineage>
</organism>
<dbReference type="EMBL" id="JADYXP020000014">
    <property type="protein sequence ID" value="KAL0109962.1"/>
    <property type="molecule type" value="Genomic_DNA"/>
</dbReference>
<dbReference type="Proteomes" id="UP001430953">
    <property type="component" value="Unassembled WGS sequence"/>
</dbReference>
<keyword evidence="3" id="KW-1185">Reference proteome</keyword>
<protein>
    <recommendedName>
        <fullName evidence="1">DNA-PKcs N-terminal domain-containing protein</fullName>
    </recommendedName>
</protein>
<evidence type="ECO:0000313" key="2">
    <source>
        <dbReference type="EMBL" id="KAL0109962.1"/>
    </source>
</evidence>